<sequence length="421" mass="46353">MSQTETNAVDPLEPRNILAILEQALLEKSSQTESESSEPKVIFHSNQDALAALFHSIMEAVGFRLVGLGEEDNDDNNMDRDFEGFIVGLPKGWNSQGPNSYAFRYRHPQSSLTFLVKCIRLANKFLINAMGIEDNKTCTLEVISNDHTSSSIFPYTAEKQHSEPLANIFISSSRIKDLISIYKINILQRLIPGLNKPGYEETRTNTTGSTQSERRQPQPVADDPLRIPTRQPPRFRPPIFDDPYGGDEPLSIYNNPLGVGHDDLDPLGSRPIIGPRFGGGAYNPFGGPSRGGGMYVGPNHPMFDTRPPNSGGIYGGPQTLPRGAVPPGARFDPIGPFGPQPGRLPGRGGSGGFSGDPDNDELPPPIRLVLFSIKQIQFMFDSSHRDEPDISENINQNRTERFVSVRRISQVLDPGYVISMD</sequence>
<feature type="region of interest" description="Disordered" evidence="11">
    <location>
        <begin position="195"/>
        <end position="237"/>
    </location>
</feature>
<dbReference type="GO" id="GO:0070628">
    <property type="term" value="F:proteasome binding"/>
    <property type="evidence" value="ECO:0007669"/>
    <property type="project" value="InterPro"/>
</dbReference>
<evidence type="ECO:0000256" key="9">
    <source>
        <dbReference type="ARBA" id="ARBA00022990"/>
    </source>
</evidence>
<dbReference type="GO" id="GO:0005783">
    <property type="term" value="C:endoplasmic reticulum"/>
    <property type="evidence" value="ECO:0007669"/>
    <property type="project" value="UniProtKB-SubCell"/>
</dbReference>
<evidence type="ECO:0000256" key="3">
    <source>
        <dbReference type="ARBA" id="ARBA00006405"/>
    </source>
</evidence>
<dbReference type="GO" id="GO:0000502">
    <property type="term" value="C:proteasome complex"/>
    <property type="evidence" value="ECO:0007669"/>
    <property type="project" value="UniProtKB-KW"/>
</dbReference>
<keyword evidence="7" id="KW-0256">Endoplasmic reticulum</keyword>
<evidence type="ECO:0000256" key="1">
    <source>
        <dbReference type="ARBA" id="ARBA00004240"/>
    </source>
</evidence>
<dbReference type="Pfam" id="PF08577">
    <property type="entry name" value="PI31_Prot_C"/>
    <property type="match status" value="1"/>
</dbReference>
<name>A0A9N8VEY9_9GLOM</name>
<evidence type="ECO:0000313" key="14">
    <source>
        <dbReference type="EMBL" id="CAG8445530.1"/>
    </source>
</evidence>
<evidence type="ECO:0000256" key="4">
    <source>
        <dbReference type="ARBA" id="ARBA00022481"/>
    </source>
</evidence>
<accession>A0A9N8VEY9</accession>
<dbReference type="Proteomes" id="UP000789405">
    <property type="component" value="Unassembled WGS sequence"/>
</dbReference>
<reference evidence="14" key="1">
    <citation type="submission" date="2021-06" db="EMBL/GenBank/DDBJ databases">
        <authorList>
            <person name="Kallberg Y."/>
            <person name="Tangrot J."/>
            <person name="Rosling A."/>
        </authorList>
    </citation>
    <scope>NUCLEOTIDE SEQUENCE</scope>
    <source>
        <strain evidence="14">MA453B</strain>
    </source>
</reference>
<keyword evidence="5" id="KW-0963">Cytoplasm</keyword>
<dbReference type="PANTHER" id="PTHR13266">
    <property type="entry name" value="PROTEASOME INHIBITOR"/>
    <property type="match status" value="1"/>
</dbReference>
<keyword evidence="8" id="KW-0647">Proteasome</keyword>
<evidence type="ECO:0000313" key="15">
    <source>
        <dbReference type="Proteomes" id="UP000789405"/>
    </source>
</evidence>
<evidence type="ECO:0000256" key="6">
    <source>
        <dbReference type="ARBA" id="ARBA00022553"/>
    </source>
</evidence>
<evidence type="ECO:0000256" key="11">
    <source>
        <dbReference type="SAM" id="MobiDB-lite"/>
    </source>
</evidence>
<dbReference type="EMBL" id="CAJVPY010000032">
    <property type="protein sequence ID" value="CAG8445530.1"/>
    <property type="molecule type" value="Genomic_DNA"/>
</dbReference>
<organism evidence="14 15">
    <name type="scientific">Dentiscutata erythropus</name>
    <dbReference type="NCBI Taxonomy" id="1348616"/>
    <lineage>
        <taxon>Eukaryota</taxon>
        <taxon>Fungi</taxon>
        <taxon>Fungi incertae sedis</taxon>
        <taxon>Mucoromycota</taxon>
        <taxon>Glomeromycotina</taxon>
        <taxon>Glomeromycetes</taxon>
        <taxon>Diversisporales</taxon>
        <taxon>Gigasporaceae</taxon>
        <taxon>Dentiscutata</taxon>
    </lineage>
</organism>
<evidence type="ECO:0000256" key="7">
    <source>
        <dbReference type="ARBA" id="ARBA00022824"/>
    </source>
</evidence>
<dbReference type="OrthoDB" id="68090at2759"/>
<dbReference type="GO" id="GO:0004866">
    <property type="term" value="F:endopeptidase inhibitor activity"/>
    <property type="evidence" value="ECO:0007669"/>
    <property type="project" value="InterPro"/>
</dbReference>
<dbReference type="InterPro" id="IPR013886">
    <property type="entry name" value="PI31_Prot_C"/>
</dbReference>
<proteinExistence type="inferred from homology"/>
<protein>
    <submittedName>
        <fullName evidence="14">13333_t:CDS:1</fullName>
    </submittedName>
</protein>
<comment type="caution">
    <text evidence="14">The sequence shown here is derived from an EMBL/GenBank/DDBJ whole genome shotgun (WGS) entry which is preliminary data.</text>
</comment>
<keyword evidence="15" id="KW-1185">Reference proteome</keyword>
<comment type="subcellular location">
    <subcellularLocation>
        <location evidence="2">Cytoplasm</location>
    </subcellularLocation>
    <subcellularLocation>
        <location evidence="1">Endoplasmic reticulum</location>
    </subcellularLocation>
</comment>
<dbReference type="AlphaFoldDB" id="A0A9N8VEY9"/>
<evidence type="ECO:0000256" key="10">
    <source>
        <dbReference type="ARBA" id="ARBA00024805"/>
    </source>
</evidence>
<dbReference type="InterPro" id="IPR045128">
    <property type="entry name" value="PI31-like"/>
</dbReference>
<evidence type="ECO:0000259" key="13">
    <source>
        <dbReference type="Pfam" id="PF11566"/>
    </source>
</evidence>
<dbReference type="InterPro" id="IPR021625">
    <property type="entry name" value="PI31_Prot_N"/>
</dbReference>
<dbReference type="GO" id="GO:0043161">
    <property type="term" value="P:proteasome-mediated ubiquitin-dependent protein catabolic process"/>
    <property type="evidence" value="ECO:0007669"/>
    <property type="project" value="InterPro"/>
</dbReference>
<dbReference type="Pfam" id="PF11566">
    <property type="entry name" value="PI31_Prot_N"/>
    <property type="match status" value="1"/>
</dbReference>
<evidence type="ECO:0000256" key="2">
    <source>
        <dbReference type="ARBA" id="ARBA00004496"/>
    </source>
</evidence>
<comment type="function">
    <text evidence="10">Plays an important role in control of proteasome function. Inhibits the hydrolysis of protein and peptide substrates by the 20S proteasome. Also inhibits the activation of the proteasome by the proteasome regulatory proteins PA700 and PA28.</text>
</comment>
<comment type="similarity">
    <text evidence="3">Belongs to the proteasome inhibitor PI31 family.</text>
</comment>
<gene>
    <name evidence="14" type="ORF">DERYTH_LOCUS175</name>
</gene>
<dbReference type="Gene3D" id="3.40.1000.30">
    <property type="match status" value="1"/>
</dbReference>
<evidence type="ECO:0000256" key="5">
    <source>
        <dbReference type="ARBA" id="ARBA00022490"/>
    </source>
</evidence>
<evidence type="ECO:0000259" key="12">
    <source>
        <dbReference type="Pfam" id="PF08577"/>
    </source>
</evidence>
<evidence type="ECO:0000256" key="8">
    <source>
        <dbReference type="ARBA" id="ARBA00022942"/>
    </source>
</evidence>
<feature type="domain" description="PI31 proteasome regulator N-terminal" evidence="13">
    <location>
        <begin position="43"/>
        <end position="196"/>
    </location>
</feature>
<keyword evidence="6" id="KW-0597">Phosphoprotein</keyword>
<dbReference type="PANTHER" id="PTHR13266:SF1">
    <property type="entry name" value="PROTEASOME INHIBITOR PI31 SUBUNIT"/>
    <property type="match status" value="1"/>
</dbReference>
<feature type="domain" description="PI31 proteasome regulator C-terminal" evidence="12">
    <location>
        <begin position="259"/>
        <end position="336"/>
    </location>
</feature>
<keyword evidence="9" id="KW-0007">Acetylation</keyword>
<keyword evidence="4" id="KW-0488">Methylation</keyword>